<dbReference type="EMBL" id="GGEC01079994">
    <property type="protein sequence ID" value="MBX60478.1"/>
    <property type="molecule type" value="Transcribed_RNA"/>
</dbReference>
<feature type="transmembrane region" description="Helical" evidence="1">
    <location>
        <begin position="14"/>
        <end position="33"/>
    </location>
</feature>
<reference evidence="2" key="1">
    <citation type="submission" date="2018-02" db="EMBL/GenBank/DDBJ databases">
        <title>Rhizophora mucronata_Transcriptome.</title>
        <authorList>
            <person name="Meera S.P."/>
            <person name="Sreeshan A."/>
            <person name="Augustine A."/>
        </authorList>
    </citation>
    <scope>NUCLEOTIDE SEQUENCE</scope>
    <source>
        <tissue evidence="2">Leaf</tissue>
    </source>
</reference>
<organism evidence="2">
    <name type="scientific">Rhizophora mucronata</name>
    <name type="common">Asiatic mangrove</name>
    <dbReference type="NCBI Taxonomy" id="61149"/>
    <lineage>
        <taxon>Eukaryota</taxon>
        <taxon>Viridiplantae</taxon>
        <taxon>Streptophyta</taxon>
        <taxon>Embryophyta</taxon>
        <taxon>Tracheophyta</taxon>
        <taxon>Spermatophyta</taxon>
        <taxon>Magnoliopsida</taxon>
        <taxon>eudicotyledons</taxon>
        <taxon>Gunneridae</taxon>
        <taxon>Pentapetalae</taxon>
        <taxon>rosids</taxon>
        <taxon>fabids</taxon>
        <taxon>Malpighiales</taxon>
        <taxon>Rhizophoraceae</taxon>
        <taxon>Rhizophora</taxon>
    </lineage>
</organism>
<sequence>MNAHLPLSYVFTEILLIFILPDHVHILLSTFLLSSPLFTLQ</sequence>
<dbReference type="AlphaFoldDB" id="A0A2P2Q0I2"/>
<keyword evidence="1" id="KW-1133">Transmembrane helix</keyword>
<evidence type="ECO:0000256" key="1">
    <source>
        <dbReference type="SAM" id="Phobius"/>
    </source>
</evidence>
<name>A0A2P2Q0I2_RHIMU</name>
<accession>A0A2P2Q0I2</accession>
<proteinExistence type="predicted"/>
<protein>
    <submittedName>
        <fullName evidence="2">Uncharacterized protein</fullName>
    </submittedName>
</protein>
<evidence type="ECO:0000313" key="2">
    <source>
        <dbReference type="EMBL" id="MBX60478.1"/>
    </source>
</evidence>
<keyword evidence="1" id="KW-0812">Transmembrane</keyword>
<keyword evidence="1" id="KW-0472">Membrane</keyword>